<keyword evidence="2" id="KW-1185">Reference proteome</keyword>
<sequence>RRRVAAGGDPLNYGVDFVVVRSNLHQVAEFCATAAHRFDGLGFVNFGAAVPSGAASGPGYAEHELLLNDQLDELVDPAFVRRLSDLAPDTVRVRTSDNSVLLMHPAATADGAGPRLMHVEPGGEVRAMPIYEGTVGSLLTDDPLEVWRRAVARWSDPFVVETLTPIRSMTDWAEAVRRIDLRFGTPEVLTRISARPEFR</sequence>
<organism evidence="1 2">
    <name type="scientific">Streptosporangium algeriense</name>
    <dbReference type="NCBI Taxonomy" id="1682748"/>
    <lineage>
        <taxon>Bacteria</taxon>
        <taxon>Bacillati</taxon>
        <taxon>Actinomycetota</taxon>
        <taxon>Actinomycetes</taxon>
        <taxon>Streptosporangiales</taxon>
        <taxon>Streptosporangiaceae</taxon>
        <taxon>Streptosporangium</taxon>
    </lineage>
</organism>
<proteinExistence type="predicted"/>
<reference evidence="2" key="1">
    <citation type="journal article" date="2019" name="Int. J. Syst. Evol. Microbiol.">
        <title>The Global Catalogue of Microorganisms (GCM) 10K type strain sequencing project: providing services to taxonomists for standard genome sequencing and annotation.</title>
        <authorList>
            <consortium name="The Broad Institute Genomics Platform"/>
            <consortium name="The Broad Institute Genome Sequencing Center for Infectious Disease"/>
            <person name="Wu L."/>
            <person name="Ma J."/>
        </authorList>
    </citation>
    <scope>NUCLEOTIDE SEQUENCE [LARGE SCALE GENOMIC DNA]</scope>
    <source>
        <strain evidence="2">CCUG 62974</strain>
    </source>
</reference>
<comment type="caution">
    <text evidence="1">The sequence shown here is derived from an EMBL/GenBank/DDBJ whole genome shotgun (WGS) entry which is preliminary data.</text>
</comment>
<protein>
    <submittedName>
        <fullName evidence="1">Radical SAM protein</fullName>
    </submittedName>
</protein>
<evidence type="ECO:0000313" key="1">
    <source>
        <dbReference type="EMBL" id="MFD0890643.1"/>
    </source>
</evidence>
<dbReference type="EMBL" id="JBHTHX010002580">
    <property type="protein sequence ID" value="MFD0890643.1"/>
    <property type="molecule type" value="Genomic_DNA"/>
</dbReference>
<feature type="non-terminal residue" evidence="1">
    <location>
        <position position="1"/>
    </location>
</feature>
<dbReference type="Proteomes" id="UP001597024">
    <property type="component" value="Unassembled WGS sequence"/>
</dbReference>
<accession>A0ABW3E413</accession>
<gene>
    <name evidence="1" type="ORF">ACFQ08_39375</name>
</gene>
<evidence type="ECO:0000313" key="2">
    <source>
        <dbReference type="Proteomes" id="UP001597024"/>
    </source>
</evidence>
<name>A0ABW3E413_9ACTN</name>